<name>A0ABS6V4R8_9SPHN</name>
<feature type="domain" description="HTH marR-type" evidence="1">
    <location>
        <begin position="80"/>
        <end position="175"/>
    </location>
</feature>
<dbReference type="Proteomes" id="UP000698028">
    <property type="component" value="Unassembled WGS sequence"/>
</dbReference>
<keyword evidence="3" id="KW-1185">Reference proteome</keyword>
<dbReference type="EMBL" id="JAHVAH010000001">
    <property type="protein sequence ID" value="MBW0144557.1"/>
    <property type="molecule type" value="Genomic_DNA"/>
</dbReference>
<dbReference type="Pfam" id="PF13463">
    <property type="entry name" value="HTH_27"/>
    <property type="match status" value="1"/>
</dbReference>
<gene>
    <name evidence="2" type="ORF">KTQ36_04510</name>
</gene>
<keyword evidence="2" id="KW-0238">DNA-binding</keyword>
<protein>
    <submittedName>
        <fullName evidence="2">Winged helix DNA-binding protein</fullName>
    </submittedName>
</protein>
<evidence type="ECO:0000259" key="1">
    <source>
        <dbReference type="SMART" id="SM00347"/>
    </source>
</evidence>
<accession>A0ABS6V4R8</accession>
<reference evidence="2 3" key="1">
    <citation type="submission" date="2021-07" db="EMBL/GenBank/DDBJ databases">
        <title>The draft genome sequence of Sphingomicrobium sp. B8.</title>
        <authorList>
            <person name="Mu L."/>
        </authorList>
    </citation>
    <scope>NUCLEOTIDE SEQUENCE [LARGE SCALE GENOMIC DNA]</scope>
    <source>
        <strain evidence="2 3">B8</strain>
    </source>
</reference>
<dbReference type="InterPro" id="IPR000835">
    <property type="entry name" value="HTH_MarR-typ"/>
</dbReference>
<dbReference type="RefSeq" id="WP_218632539.1">
    <property type="nucleotide sequence ID" value="NZ_JAHVAH010000001.1"/>
</dbReference>
<comment type="caution">
    <text evidence="2">The sequence shown here is derived from an EMBL/GenBank/DDBJ whole genome shotgun (WGS) entry which is preliminary data.</text>
</comment>
<evidence type="ECO:0000313" key="3">
    <source>
        <dbReference type="Proteomes" id="UP000698028"/>
    </source>
</evidence>
<proteinExistence type="predicted"/>
<organism evidence="2 3">
    <name type="scientific">Sphingomicrobium clamense</name>
    <dbReference type="NCBI Taxonomy" id="2851013"/>
    <lineage>
        <taxon>Bacteria</taxon>
        <taxon>Pseudomonadati</taxon>
        <taxon>Pseudomonadota</taxon>
        <taxon>Alphaproteobacteria</taxon>
        <taxon>Sphingomonadales</taxon>
        <taxon>Sphingomonadaceae</taxon>
        <taxon>Sphingomicrobium</taxon>
    </lineage>
</organism>
<sequence length="176" mass="19632">MLLDSLKKTYAADPNVPQHFYRALDELIEIAQQLAHERLPANPQGEDRASPLGNLEAMRDGVSHAALVRETITLRRLRERVFPKELFADPAWDILLDLYGSHIAQHRVSVSSLCIAAEVPATTALRWITNLEDAGFIIRARDPHDGRRVFVSLTEGAVKGMEQIFDEVGRRQGAAA</sequence>
<dbReference type="GO" id="GO:0003677">
    <property type="term" value="F:DNA binding"/>
    <property type="evidence" value="ECO:0007669"/>
    <property type="project" value="UniProtKB-KW"/>
</dbReference>
<dbReference type="SMART" id="SM00347">
    <property type="entry name" value="HTH_MARR"/>
    <property type="match status" value="1"/>
</dbReference>
<evidence type="ECO:0000313" key="2">
    <source>
        <dbReference type="EMBL" id="MBW0144557.1"/>
    </source>
</evidence>